<keyword evidence="7 10" id="KW-0573">Peptidoglycan synthesis</keyword>
<evidence type="ECO:0000313" key="15">
    <source>
        <dbReference type="Proteomes" id="UP000249177"/>
    </source>
</evidence>
<dbReference type="GO" id="GO:0047480">
    <property type="term" value="F:UDP-N-acetylmuramoyl-tripeptide-D-alanyl-D-alanine ligase activity"/>
    <property type="evidence" value="ECO:0007669"/>
    <property type="project" value="UniProtKB-UniRule"/>
</dbReference>
<evidence type="ECO:0000259" key="13">
    <source>
        <dbReference type="Pfam" id="PF08245"/>
    </source>
</evidence>
<comment type="similarity">
    <text evidence="10">Belongs to the MurCDEF family. MurF subfamily.</text>
</comment>
<dbReference type="InterPro" id="IPR036565">
    <property type="entry name" value="Mur-like_cat_sf"/>
</dbReference>
<evidence type="ECO:0000256" key="8">
    <source>
        <dbReference type="ARBA" id="ARBA00023306"/>
    </source>
</evidence>
<dbReference type="PANTHER" id="PTHR43024:SF1">
    <property type="entry name" value="UDP-N-ACETYLMURAMOYL-TRIPEPTIDE--D-ALANYL-D-ALANINE LIGASE"/>
    <property type="match status" value="1"/>
</dbReference>
<evidence type="ECO:0000256" key="6">
    <source>
        <dbReference type="ARBA" id="ARBA00022960"/>
    </source>
</evidence>
<dbReference type="InterPro" id="IPR051046">
    <property type="entry name" value="MurCDEF_CellWall_CoF430Synth"/>
</dbReference>
<dbReference type="InterPro" id="IPR035911">
    <property type="entry name" value="MurE/MurF_N"/>
</dbReference>
<keyword evidence="5 10" id="KW-0067">ATP-binding</keyword>
<dbReference type="NCBIfam" id="TIGR01143">
    <property type="entry name" value="murF"/>
    <property type="match status" value="1"/>
</dbReference>
<dbReference type="PANTHER" id="PTHR43024">
    <property type="entry name" value="UDP-N-ACETYLMURAMOYL-TRIPEPTIDE--D-ALANYL-D-ALANINE LIGASE"/>
    <property type="match status" value="1"/>
</dbReference>
<dbReference type="Gene3D" id="3.40.1390.10">
    <property type="entry name" value="MurE/MurF, N-terminal domain"/>
    <property type="match status" value="1"/>
</dbReference>
<dbReference type="SUPFAM" id="SSF53623">
    <property type="entry name" value="MurD-like peptide ligases, catalytic domain"/>
    <property type="match status" value="1"/>
</dbReference>
<name>A0A2W7U3Z6_9FLAO</name>
<dbReference type="HAMAP" id="MF_02019">
    <property type="entry name" value="MurF"/>
    <property type="match status" value="1"/>
</dbReference>
<dbReference type="Gene3D" id="3.90.190.20">
    <property type="entry name" value="Mur ligase, C-terminal domain"/>
    <property type="match status" value="1"/>
</dbReference>
<dbReference type="EMBL" id="QKXH01000015">
    <property type="protein sequence ID" value="PZX91929.1"/>
    <property type="molecule type" value="Genomic_DNA"/>
</dbReference>
<evidence type="ECO:0000256" key="9">
    <source>
        <dbReference type="ARBA" id="ARBA00023316"/>
    </source>
</evidence>
<comment type="function">
    <text evidence="10 11">Involved in cell wall formation. Catalyzes the final step in the synthesis of UDP-N-acetylmuramoyl-pentapeptide, the precursor of murein.</text>
</comment>
<reference evidence="14 15" key="1">
    <citation type="submission" date="2018-06" db="EMBL/GenBank/DDBJ databases">
        <title>Flavobacterium sp IMCC34762, genome.</title>
        <authorList>
            <person name="Joung Y."/>
            <person name="Cho J."/>
            <person name="Song J."/>
        </authorList>
    </citation>
    <scope>NUCLEOTIDE SEQUENCE [LARGE SCALE GENOMIC DNA]</scope>
    <source>
        <strain evidence="14 15">IMCC34762</strain>
    </source>
</reference>
<dbReference type="InterPro" id="IPR005863">
    <property type="entry name" value="UDP-N-AcMur_synth"/>
</dbReference>
<keyword evidence="15" id="KW-1185">Reference proteome</keyword>
<evidence type="ECO:0000256" key="7">
    <source>
        <dbReference type="ARBA" id="ARBA00022984"/>
    </source>
</evidence>
<dbReference type="GO" id="GO:0008766">
    <property type="term" value="F:UDP-N-acetylmuramoylalanyl-D-glutamyl-2,6-diaminopimelate-D-alanyl-D-alanine ligase activity"/>
    <property type="evidence" value="ECO:0007669"/>
    <property type="project" value="RHEA"/>
</dbReference>
<keyword evidence="8 10" id="KW-0131">Cell cycle</keyword>
<gene>
    <name evidence="10" type="primary">murF</name>
    <name evidence="14" type="ORF">DOS84_18545</name>
</gene>
<dbReference type="GO" id="GO:0051301">
    <property type="term" value="P:cell division"/>
    <property type="evidence" value="ECO:0007669"/>
    <property type="project" value="UniProtKB-KW"/>
</dbReference>
<dbReference type="EC" id="6.3.2.10" evidence="10 11"/>
<dbReference type="SUPFAM" id="SSF63418">
    <property type="entry name" value="MurE/MurF N-terminal domain"/>
    <property type="match status" value="1"/>
</dbReference>
<evidence type="ECO:0000256" key="5">
    <source>
        <dbReference type="ARBA" id="ARBA00022840"/>
    </source>
</evidence>
<dbReference type="UniPathway" id="UPA00219"/>
<comment type="pathway">
    <text evidence="10 11">Cell wall biogenesis; peptidoglycan biosynthesis.</text>
</comment>
<evidence type="ECO:0000256" key="4">
    <source>
        <dbReference type="ARBA" id="ARBA00022741"/>
    </source>
</evidence>
<keyword evidence="1 10" id="KW-0963">Cytoplasm</keyword>
<evidence type="ECO:0000256" key="3">
    <source>
        <dbReference type="ARBA" id="ARBA00022618"/>
    </source>
</evidence>
<feature type="binding site" evidence="10">
    <location>
        <begin position="97"/>
        <end position="103"/>
    </location>
    <ligand>
        <name>ATP</name>
        <dbReference type="ChEBI" id="CHEBI:30616"/>
    </ligand>
</feature>
<keyword evidence="9 10" id="KW-0961">Cell wall biogenesis/degradation</keyword>
<evidence type="ECO:0000256" key="1">
    <source>
        <dbReference type="ARBA" id="ARBA00022490"/>
    </source>
</evidence>
<dbReference type="InterPro" id="IPR004101">
    <property type="entry name" value="Mur_ligase_C"/>
</dbReference>
<dbReference type="InterPro" id="IPR013221">
    <property type="entry name" value="Mur_ligase_cen"/>
</dbReference>
<feature type="domain" description="Mur ligase central" evidence="13">
    <location>
        <begin position="96"/>
        <end position="275"/>
    </location>
</feature>
<dbReference type="Proteomes" id="UP000249177">
    <property type="component" value="Unassembled WGS sequence"/>
</dbReference>
<dbReference type="GO" id="GO:0005524">
    <property type="term" value="F:ATP binding"/>
    <property type="evidence" value="ECO:0007669"/>
    <property type="project" value="UniProtKB-UniRule"/>
</dbReference>
<dbReference type="Gene3D" id="3.40.1190.10">
    <property type="entry name" value="Mur-like, catalytic domain"/>
    <property type="match status" value="1"/>
</dbReference>
<comment type="catalytic activity">
    <reaction evidence="10 11">
        <text>D-alanyl-D-alanine + UDP-N-acetyl-alpha-D-muramoyl-L-alanyl-gamma-D-glutamyl-meso-2,6-diaminopimelate + ATP = UDP-N-acetyl-alpha-D-muramoyl-L-alanyl-gamma-D-glutamyl-meso-2,6-diaminopimeloyl-D-alanyl-D-alanine + ADP + phosphate + H(+)</text>
        <dbReference type="Rhea" id="RHEA:28374"/>
        <dbReference type="ChEBI" id="CHEBI:15378"/>
        <dbReference type="ChEBI" id="CHEBI:30616"/>
        <dbReference type="ChEBI" id="CHEBI:43474"/>
        <dbReference type="ChEBI" id="CHEBI:57822"/>
        <dbReference type="ChEBI" id="CHEBI:61386"/>
        <dbReference type="ChEBI" id="CHEBI:83905"/>
        <dbReference type="ChEBI" id="CHEBI:456216"/>
        <dbReference type="EC" id="6.3.2.10"/>
    </reaction>
</comment>
<proteinExistence type="inferred from homology"/>
<keyword evidence="3 10" id="KW-0132">Cell division</keyword>
<organism evidence="14 15">
    <name type="scientific">Flavobacterium aquariorum</name>
    <dbReference type="NCBI Taxonomy" id="2217670"/>
    <lineage>
        <taxon>Bacteria</taxon>
        <taxon>Pseudomonadati</taxon>
        <taxon>Bacteroidota</taxon>
        <taxon>Flavobacteriia</taxon>
        <taxon>Flavobacteriales</taxon>
        <taxon>Flavobacteriaceae</taxon>
        <taxon>Flavobacterium</taxon>
    </lineage>
</organism>
<sequence>MDIKYIHSLFLKCDSVSIDTRKIGSNSFFVAIKGDNFDANTFAREALDKGASYVIIDNKEYYIDDRTVLVENSLIALQELAKFHRNYLKLPIIALTGSNGKTTTKELINVVLSKKFKTKATIGNLNNHIGVPLTLLSFNDQTEMGIVEMGANHQKEIEFLCDIAQPDYGYITNFGKAHLEGFGGVEGVIKGKSEMYHYLSNNDKLAFVNLEDPIQVEKTKTMQSYSFGIGKDVANVNIARIEANPFVSVSYGQYTISTHLIGLYNANNINAAIAIGTYFGVKGNDIKQALESYVPENNRSQLMTKGTNEIILDAYNANPSSMKVAIENFILLDKGNKIVFLGDMFELGDESLLEHKGVVDLLMNQNDIACYFIGKDFYQNKTNQSNFFFFENFDSFSDSIKNIKFENNMILIKGSRGMALERTLEFIK</sequence>
<evidence type="ECO:0000313" key="14">
    <source>
        <dbReference type="EMBL" id="PZX91929.1"/>
    </source>
</evidence>
<dbReference type="GO" id="GO:0008360">
    <property type="term" value="P:regulation of cell shape"/>
    <property type="evidence" value="ECO:0007669"/>
    <property type="project" value="UniProtKB-KW"/>
</dbReference>
<dbReference type="AlphaFoldDB" id="A0A2W7U3Z6"/>
<keyword evidence="2 10" id="KW-0436">Ligase</keyword>
<comment type="subcellular location">
    <subcellularLocation>
        <location evidence="10 11">Cytoplasm</location>
    </subcellularLocation>
</comment>
<dbReference type="RefSeq" id="WP_111411589.1">
    <property type="nucleotide sequence ID" value="NZ_QKXH01000015.1"/>
</dbReference>
<protein>
    <recommendedName>
        <fullName evidence="10 11">UDP-N-acetylmuramoyl-tripeptide--D-alanyl-D-alanine ligase</fullName>
        <ecNumber evidence="10 11">6.3.2.10</ecNumber>
    </recommendedName>
    <alternativeName>
        <fullName evidence="10">D-alanyl-D-alanine-adding enzyme</fullName>
    </alternativeName>
</protein>
<comment type="caution">
    <text evidence="14">The sequence shown here is derived from an EMBL/GenBank/DDBJ whole genome shotgun (WGS) entry which is preliminary data.</text>
</comment>
<dbReference type="Pfam" id="PF02875">
    <property type="entry name" value="Mur_ligase_C"/>
    <property type="match status" value="1"/>
</dbReference>
<keyword evidence="4 10" id="KW-0547">Nucleotide-binding</keyword>
<accession>A0A2W7U3Z6</accession>
<dbReference type="OrthoDB" id="9801978at2"/>
<dbReference type="InterPro" id="IPR036615">
    <property type="entry name" value="Mur_ligase_C_dom_sf"/>
</dbReference>
<dbReference type="SUPFAM" id="SSF53244">
    <property type="entry name" value="MurD-like peptide ligases, peptide-binding domain"/>
    <property type="match status" value="1"/>
</dbReference>
<dbReference type="GO" id="GO:0009252">
    <property type="term" value="P:peptidoglycan biosynthetic process"/>
    <property type="evidence" value="ECO:0007669"/>
    <property type="project" value="UniProtKB-UniRule"/>
</dbReference>
<evidence type="ECO:0000259" key="12">
    <source>
        <dbReference type="Pfam" id="PF02875"/>
    </source>
</evidence>
<evidence type="ECO:0000256" key="11">
    <source>
        <dbReference type="RuleBase" id="RU004136"/>
    </source>
</evidence>
<dbReference type="GO" id="GO:0005737">
    <property type="term" value="C:cytoplasm"/>
    <property type="evidence" value="ECO:0007669"/>
    <property type="project" value="UniProtKB-SubCell"/>
</dbReference>
<evidence type="ECO:0000256" key="10">
    <source>
        <dbReference type="HAMAP-Rule" id="MF_02019"/>
    </source>
</evidence>
<feature type="domain" description="Mur ligase C-terminal" evidence="12">
    <location>
        <begin position="299"/>
        <end position="416"/>
    </location>
</feature>
<dbReference type="Pfam" id="PF08245">
    <property type="entry name" value="Mur_ligase_M"/>
    <property type="match status" value="1"/>
</dbReference>
<evidence type="ECO:0000256" key="2">
    <source>
        <dbReference type="ARBA" id="ARBA00022598"/>
    </source>
</evidence>
<keyword evidence="6 10" id="KW-0133">Cell shape</keyword>
<dbReference type="GO" id="GO:0071555">
    <property type="term" value="P:cell wall organization"/>
    <property type="evidence" value="ECO:0007669"/>
    <property type="project" value="UniProtKB-KW"/>
</dbReference>